<proteinExistence type="predicted"/>
<name>A0A6M3M2E8_9ZZZZ</name>
<sequence length="186" mass="21393">MAEKCSCRVSAEAQLEYALEEARRAQRDRLKRLSLFREGIRDGAHEVAARRLFMAGVYGASLDNGLAKDPDDGMIHEALARRVEDREKLYRFYGENRMLVQEQGRFLNVERVLRGVLRRRRGVEGRLTARAMAELDNAVRALDRLDRLGKMLETWREGLRLESRVALEVIVDMHEHSQPTLPGHSP</sequence>
<protein>
    <submittedName>
        <fullName evidence="1">Uncharacterized protein</fullName>
    </submittedName>
</protein>
<reference evidence="1" key="1">
    <citation type="submission" date="2020-03" db="EMBL/GenBank/DDBJ databases">
        <title>The deep terrestrial virosphere.</title>
        <authorList>
            <person name="Holmfeldt K."/>
            <person name="Nilsson E."/>
            <person name="Simone D."/>
            <person name="Lopez-Fernandez M."/>
            <person name="Wu X."/>
            <person name="de Brujin I."/>
            <person name="Lundin D."/>
            <person name="Andersson A."/>
            <person name="Bertilsson S."/>
            <person name="Dopson M."/>
        </authorList>
    </citation>
    <scope>NUCLEOTIDE SEQUENCE</scope>
    <source>
        <strain evidence="1">MM171A00756</strain>
    </source>
</reference>
<organism evidence="1">
    <name type="scientific">viral metagenome</name>
    <dbReference type="NCBI Taxonomy" id="1070528"/>
    <lineage>
        <taxon>unclassified sequences</taxon>
        <taxon>metagenomes</taxon>
        <taxon>organismal metagenomes</taxon>
    </lineage>
</organism>
<evidence type="ECO:0000313" key="1">
    <source>
        <dbReference type="EMBL" id="QJA99982.1"/>
    </source>
</evidence>
<dbReference type="EMBL" id="MT143676">
    <property type="protein sequence ID" value="QJA99982.1"/>
    <property type="molecule type" value="Genomic_DNA"/>
</dbReference>
<dbReference type="AlphaFoldDB" id="A0A6M3M2E8"/>
<accession>A0A6M3M2E8</accession>
<gene>
    <name evidence="1" type="ORF">MM171A00756_0011</name>
</gene>